<sequence>MRFYITACALALSVGAHASDFSASMGHEYLGVHYSNNINQLKLSADLLYNYDHENTIANIGLGKNIPLGDNTLTLGAKANLLDFNYSDTEYALSFGGDLTIPLTQQFSIYGSAYWAPSFASSGSLTSYVDSSVGVRFNISKPIAIDFGYRFSQAEFHDRYTRTVADGLYAGVGLKF</sequence>
<dbReference type="EMBL" id="CP054143">
    <property type="protein sequence ID" value="QKJ66091.1"/>
    <property type="molecule type" value="Genomic_DNA"/>
</dbReference>
<keyword evidence="4" id="KW-1185">Reference proteome</keyword>
<dbReference type="Pfam" id="PF07437">
    <property type="entry name" value="YfaZ"/>
    <property type="match status" value="1"/>
</dbReference>
<dbReference type="RefSeq" id="WP_173532595.1">
    <property type="nucleotide sequence ID" value="NZ_CP054143.1"/>
</dbReference>
<dbReference type="AlphaFoldDB" id="A0A6M8SN40"/>
<gene>
    <name evidence="3" type="ORF">HQN60_04830</name>
</gene>
<reference evidence="3 4" key="1">
    <citation type="submission" date="2020-05" db="EMBL/GenBank/DDBJ databases">
        <title>Complete genome sequence of Deefgea sp. D17.</title>
        <authorList>
            <person name="Bae J.-W."/>
            <person name="Han J.E."/>
        </authorList>
    </citation>
    <scope>NUCLEOTIDE SEQUENCE [LARGE SCALE GENOMIC DNA]</scope>
    <source>
        <strain evidence="3 4">D17</strain>
    </source>
</reference>
<organism evidence="3 4">
    <name type="scientific">Deefgea piscis</name>
    <dbReference type="NCBI Taxonomy" id="2739061"/>
    <lineage>
        <taxon>Bacteria</taxon>
        <taxon>Pseudomonadati</taxon>
        <taxon>Pseudomonadota</taxon>
        <taxon>Betaproteobacteria</taxon>
        <taxon>Neisseriales</taxon>
        <taxon>Chitinibacteraceae</taxon>
        <taxon>Deefgea</taxon>
    </lineage>
</organism>
<evidence type="ECO:0008006" key="5">
    <source>
        <dbReference type="Google" id="ProtNLM"/>
    </source>
</evidence>
<dbReference type="GO" id="GO:0009279">
    <property type="term" value="C:cell outer membrane"/>
    <property type="evidence" value="ECO:0007669"/>
    <property type="project" value="UniProtKB-SubCell"/>
</dbReference>
<dbReference type="Proteomes" id="UP000504844">
    <property type="component" value="Chromosome"/>
</dbReference>
<evidence type="ECO:0000256" key="1">
    <source>
        <dbReference type="ARBA" id="ARBA00004442"/>
    </source>
</evidence>
<dbReference type="Gene3D" id="2.40.160.20">
    <property type="match status" value="1"/>
</dbReference>
<feature type="chain" id="PRO_5027101467" description="Outer membrane protein beta-barrel domain-containing protein" evidence="2">
    <location>
        <begin position="19"/>
        <end position="176"/>
    </location>
</feature>
<evidence type="ECO:0000313" key="4">
    <source>
        <dbReference type="Proteomes" id="UP000504844"/>
    </source>
</evidence>
<dbReference type="SUPFAM" id="SSF56925">
    <property type="entry name" value="OMPA-like"/>
    <property type="match status" value="1"/>
</dbReference>
<dbReference type="InterPro" id="IPR011250">
    <property type="entry name" value="OMP/PagP_B-barrel"/>
</dbReference>
<name>A0A6M8SN40_9NEIS</name>
<dbReference type="InterPro" id="IPR009998">
    <property type="entry name" value="YfaZ"/>
</dbReference>
<comment type="subcellular location">
    <subcellularLocation>
        <location evidence="1">Cell outer membrane</location>
    </subcellularLocation>
</comment>
<protein>
    <recommendedName>
        <fullName evidence="5">Outer membrane protein beta-barrel domain-containing protein</fullName>
    </recommendedName>
</protein>
<proteinExistence type="predicted"/>
<evidence type="ECO:0000256" key="2">
    <source>
        <dbReference type="SAM" id="SignalP"/>
    </source>
</evidence>
<evidence type="ECO:0000313" key="3">
    <source>
        <dbReference type="EMBL" id="QKJ66091.1"/>
    </source>
</evidence>
<accession>A0A6M8SN40</accession>
<dbReference type="KEGG" id="dee:HQN60_04830"/>
<keyword evidence="2" id="KW-0732">Signal</keyword>
<feature type="signal peptide" evidence="2">
    <location>
        <begin position="1"/>
        <end position="18"/>
    </location>
</feature>